<sequence length="346" mass="37908">MNAETCVSYSDMTSMDSYYIPSAVQGRDLQTDHFRTFPASDTKYSPTAFLPNKGQAYGEKSRSPFQQECQSLDAAAAGQGTFSKYHLFMQRSSCKTPPEEDKLHQDSGHNGALISGYGKDSSGLTDSDLAPDSDPPGMDTSYLSPKDQGGKPASDRPPGTDYQLEELEKVFQKTHYPDVYAREQLALRTDLTEARVQVWFQNRRAKWRKRERFGQMQQVRTHFSTAYELPLLTRPENYAQIQNPSWIGGSSAASPVPGCVVPCDSVNACMTPHPHSASGMSDFLGMQSPGGHVGQGHMGSLFGGHPGMGSGINTYDLNMDPDRKSSSIAALRMKAKEHSAAISWAT</sequence>
<dbReference type="SMART" id="SM00389">
    <property type="entry name" value="HOX"/>
    <property type="match status" value="1"/>
</dbReference>
<evidence type="ECO:0000256" key="2">
    <source>
        <dbReference type="ARBA" id="ARBA00004123"/>
    </source>
</evidence>
<keyword evidence="4 7" id="KW-0238">DNA-binding</keyword>
<dbReference type="Gene3D" id="1.10.10.60">
    <property type="entry name" value="Homeodomain-like"/>
    <property type="match status" value="1"/>
</dbReference>
<evidence type="ECO:0000313" key="12">
    <source>
        <dbReference type="EMBL" id="KAK1891298.1"/>
    </source>
</evidence>
<feature type="domain" description="OAR" evidence="11">
    <location>
        <begin position="326"/>
        <end position="339"/>
    </location>
</feature>
<dbReference type="Pfam" id="PF00046">
    <property type="entry name" value="Homeodomain"/>
    <property type="match status" value="1"/>
</dbReference>
<dbReference type="AlphaFoldDB" id="A0AAD9BYC8"/>
<dbReference type="SUPFAM" id="SSF46689">
    <property type="entry name" value="Homeodomain-like"/>
    <property type="match status" value="1"/>
</dbReference>
<dbReference type="Proteomes" id="UP001228049">
    <property type="component" value="Unassembled WGS sequence"/>
</dbReference>
<feature type="DNA-binding region" description="Homeobox" evidence="7">
    <location>
        <begin position="152"/>
        <end position="211"/>
    </location>
</feature>
<dbReference type="InterPro" id="IPR003654">
    <property type="entry name" value="OAR_dom"/>
</dbReference>
<dbReference type="GO" id="GO:0001228">
    <property type="term" value="F:DNA-binding transcription activator activity, RNA polymerase II-specific"/>
    <property type="evidence" value="ECO:0007669"/>
    <property type="project" value="TreeGrafter"/>
</dbReference>
<dbReference type="FunFam" id="1.10.10.60:FF:000679">
    <property type="entry name" value="Homeobox protein aristaless"/>
    <property type="match status" value="1"/>
</dbReference>
<dbReference type="PROSITE" id="PS50071">
    <property type="entry name" value="HOMEOBOX_2"/>
    <property type="match status" value="1"/>
</dbReference>
<dbReference type="GO" id="GO:0005634">
    <property type="term" value="C:nucleus"/>
    <property type="evidence" value="ECO:0007669"/>
    <property type="project" value="UniProtKB-SubCell"/>
</dbReference>
<evidence type="ECO:0000256" key="6">
    <source>
        <dbReference type="ARBA" id="ARBA00023242"/>
    </source>
</evidence>
<protein>
    <submittedName>
        <fullName evidence="12">Homeobox protein aristaless-like 4</fullName>
    </submittedName>
</protein>
<keyword evidence="3" id="KW-0217">Developmental protein</keyword>
<accession>A0AAD9BYC8</accession>
<evidence type="ECO:0000256" key="1">
    <source>
        <dbReference type="ARBA" id="ARBA00003263"/>
    </source>
</evidence>
<evidence type="ECO:0000256" key="3">
    <source>
        <dbReference type="ARBA" id="ARBA00022473"/>
    </source>
</evidence>
<dbReference type="InterPro" id="IPR009057">
    <property type="entry name" value="Homeodomain-like_sf"/>
</dbReference>
<feature type="region of interest" description="Disordered" evidence="9">
    <location>
        <begin position="93"/>
        <end position="161"/>
    </location>
</feature>
<dbReference type="PANTHER" id="PTHR24329:SF322">
    <property type="entry name" value="HOMEOBOX PROTEIN ARISTALESS-LIKE 4"/>
    <property type="match status" value="1"/>
</dbReference>
<evidence type="ECO:0000256" key="8">
    <source>
        <dbReference type="RuleBase" id="RU000682"/>
    </source>
</evidence>
<evidence type="ECO:0000256" key="7">
    <source>
        <dbReference type="PROSITE-ProRule" id="PRU00108"/>
    </source>
</evidence>
<dbReference type="InterPro" id="IPR017970">
    <property type="entry name" value="Homeobox_CS"/>
</dbReference>
<feature type="domain" description="Homeobox" evidence="10">
    <location>
        <begin position="150"/>
        <end position="210"/>
    </location>
</feature>
<name>A0AAD9BYC8_DISEL</name>
<evidence type="ECO:0000313" key="13">
    <source>
        <dbReference type="Proteomes" id="UP001228049"/>
    </source>
</evidence>
<dbReference type="PROSITE" id="PS00027">
    <property type="entry name" value="HOMEOBOX_1"/>
    <property type="match status" value="1"/>
</dbReference>
<keyword evidence="13" id="KW-1185">Reference proteome</keyword>
<proteinExistence type="predicted"/>
<gene>
    <name evidence="12" type="ORF">KUDE01_010126</name>
</gene>
<evidence type="ECO:0000256" key="4">
    <source>
        <dbReference type="ARBA" id="ARBA00023125"/>
    </source>
</evidence>
<dbReference type="GO" id="GO:0000977">
    <property type="term" value="F:RNA polymerase II transcription regulatory region sequence-specific DNA binding"/>
    <property type="evidence" value="ECO:0007669"/>
    <property type="project" value="TreeGrafter"/>
</dbReference>
<dbReference type="EMBL" id="JASDAP010000015">
    <property type="protein sequence ID" value="KAK1891298.1"/>
    <property type="molecule type" value="Genomic_DNA"/>
</dbReference>
<evidence type="ECO:0000256" key="5">
    <source>
        <dbReference type="ARBA" id="ARBA00023155"/>
    </source>
</evidence>
<keyword evidence="5 7" id="KW-0371">Homeobox</keyword>
<dbReference type="PANTHER" id="PTHR24329">
    <property type="entry name" value="HOMEOBOX PROTEIN ARISTALESS"/>
    <property type="match status" value="1"/>
</dbReference>
<feature type="compositionally biased region" description="Basic and acidic residues" evidence="9">
    <location>
        <begin position="97"/>
        <end position="107"/>
    </location>
</feature>
<comment type="caution">
    <text evidence="12">The sequence shown here is derived from an EMBL/GenBank/DDBJ whole genome shotgun (WGS) entry which is preliminary data.</text>
</comment>
<dbReference type="CDD" id="cd00086">
    <property type="entry name" value="homeodomain"/>
    <property type="match status" value="1"/>
</dbReference>
<dbReference type="InterPro" id="IPR050649">
    <property type="entry name" value="Paired_Homeobox_TFs"/>
</dbReference>
<comment type="function">
    <text evidence="1">Sequence-specific transcription factor which is part of a developmental regulatory system that provides cells with specific positional identities on the anterior-posterior axis.</text>
</comment>
<dbReference type="InterPro" id="IPR001356">
    <property type="entry name" value="HD"/>
</dbReference>
<organism evidence="12 13">
    <name type="scientific">Dissostichus eleginoides</name>
    <name type="common">Patagonian toothfish</name>
    <name type="synonym">Dissostichus amissus</name>
    <dbReference type="NCBI Taxonomy" id="100907"/>
    <lineage>
        <taxon>Eukaryota</taxon>
        <taxon>Metazoa</taxon>
        <taxon>Chordata</taxon>
        <taxon>Craniata</taxon>
        <taxon>Vertebrata</taxon>
        <taxon>Euteleostomi</taxon>
        <taxon>Actinopterygii</taxon>
        <taxon>Neopterygii</taxon>
        <taxon>Teleostei</taxon>
        <taxon>Neoteleostei</taxon>
        <taxon>Acanthomorphata</taxon>
        <taxon>Eupercaria</taxon>
        <taxon>Perciformes</taxon>
        <taxon>Notothenioidei</taxon>
        <taxon>Nototheniidae</taxon>
        <taxon>Dissostichus</taxon>
    </lineage>
</organism>
<keyword evidence="6 7" id="KW-0539">Nucleus</keyword>
<evidence type="ECO:0000259" key="10">
    <source>
        <dbReference type="PROSITE" id="PS50071"/>
    </source>
</evidence>
<evidence type="ECO:0000256" key="9">
    <source>
        <dbReference type="SAM" id="MobiDB-lite"/>
    </source>
</evidence>
<dbReference type="Pfam" id="PF03826">
    <property type="entry name" value="OAR"/>
    <property type="match status" value="1"/>
</dbReference>
<reference evidence="12" key="1">
    <citation type="submission" date="2023-04" db="EMBL/GenBank/DDBJ databases">
        <title>Chromosome-level genome of Chaenocephalus aceratus.</title>
        <authorList>
            <person name="Park H."/>
        </authorList>
    </citation>
    <scope>NUCLEOTIDE SEQUENCE</scope>
    <source>
        <strain evidence="12">DE</strain>
        <tissue evidence="12">Muscle</tissue>
    </source>
</reference>
<dbReference type="PROSITE" id="PS50803">
    <property type="entry name" value="OAR"/>
    <property type="match status" value="1"/>
</dbReference>
<comment type="subcellular location">
    <subcellularLocation>
        <location evidence="2 7 8">Nucleus</location>
    </subcellularLocation>
</comment>
<evidence type="ECO:0000259" key="11">
    <source>
        <dbReference type="PROSITE" id="PS50803"/>
    </source>
</evidence>